<dbReference type="PROSITE" id="PS51393">
    <property type="entry name" value="LIPOXYGENASE_3"/>
    <property type="match status" value="1"/>
</dbReference>
<comment type="caution">
    <text evidence="6">The sequence shown here is derived from an EMBL/GenBank/DDBJ whole genome shotgun (WGS) entry which is preliminary data.</text>
</comment>
<feature type="domain" description="Lipoxygenase" evidence="5">
    <location>
        <begin position="8"/>
        <end position="668"/>
    </location>
</feature>
<keyword evidence="7" id="KW-1185">Reference proteome</keyword>
<dbReference type="PANTHER" id="PTHR11771">
    <property type="entry name" value="LIPOXYGENASE"/>
    <property type="match status" value="1"/>
</dbReference>
<evidence type="ECO:0000313" key="6">
    <source>
        <dbReference type="EMBL" id="MEN2788915.1"/>
    </source>
</evidence>
<dbReference type="Proteomes" id="UP001419910">
    <property type="component" value="Unassembled WGS sequence"/>
</dbReference>
<protein>
    <submittedName>
        <fullName evidence="6">Lipoxygenase family protein</fullName>
    </submittedName>
</protein>
<organism evidence="6 7">
    <name type="scientific">Sphingomonas oligophenolica</name>
    <dbReference type="NCBI Taxonomy" id="301154"/>
    <lineage>
        <taxon>Bacteria</taxon>
        <taxon>Pseudomonadati</taxon>
        <taxon>Pseudomonadota</taxon>
        <taxon>Alphaproteobacteria</taxon>
        <taxon>Sphingomonadales</taxon>
        <taxon>Sphingomonadaceae</taxon>
        <taxon>Sphingomonas</taxon>
    </lineage>
</organism>
<keyword evidence="2" id="KW-0479">Metal-binding</keyword>
<dbReference type="SUPFAM" id="SSF48484">
    <property type="entry name" value="Lipoxigenase"/>
    <property type="match status" value="1"/>
</dbReference>
<dbReference type="InterPro" id="IPR000907">
    <property type="entry name" value="LipOase"/>
</dbReference>
<evidence type="ECO:0000313" key="7">
    <source>
        <dbReference type="Proteomes" id="UP001419910"/>
    </source>
</evidence>
<comment type="cofactor">
    <cofactor evidence="1">
        <name>Fe cation</name>
        <dbReference type="ChEBI" id="CHEBI:24875"/>
    </cofactor>
</comment>
<dbReference type="PROSITE" id="PS00711">
    <property type="entry name" value="LIPOXYGENASE_1"/>
    <property type="match status" value="1"/>
</dbReference>
<keyword evidence="3" id="KW-0560">Oxidoreductase</keyword>
<gene>
    <name evidence="6" type="ORF">ABC974_04695</name>
</gene>
<dbReference type="RefSeq" id="WP_343891573.1">
    <property type="nucleotide sequence ID" value="NZ_BAAAEH010000047.1"/>
</dbReference>
<evidence type="ECO:0000256" key="2">
    <source>
        <dbReference type="ARBA" id="ARBA00022723"/>
    </source>
</evidence>
<proteinExistence type="predicted"/>
<dbReference type="EMBL" id="JBDIME010000003">
    <property type="protein sequence ID" value="MEN2788915.1"/>
    <property type="molecule type" value="Genomic_DNA"/>
</dbReference>
<evidence type="ECO:0000256" key="1">
    <source>
        <dbReference type="ARBA" id="ARBA00001962"/>
    </source>
</evidence>
<dbReference type="Gene3D" id="3.10.450.60">
    <property type="match status" value="1"/>
</dbReference>
<dbReference type="Gene3D" id="1.20.245.10">
    <property type="entry name" value="Lipoxygenase-1, Domain 5"/>
    <property type="match status" value="1"/>
</dbReference>
<evidence type="ECO:0000259" key="5">
    <source>
        <dbReference type="PROSITE" id="PS51393"/>
    </source>
</evidence>
<dbReference type="InterPro" id="IPR036226">
    <property type="entry name" value="LipOase_C_sf"/>
</dbReference>
<name>A0ABU9XZG7_9SPHN</name>
<dbReference type="InterPro" id="IPR013819">
    <property type="entry name" value="LipOase_C"/>
</dbReference>
<reference evidence="6 7" key="1">
    <citation type="submission" date="2024-05" db="EMBL/GenBank/DDBJ databases">
        <authorList>
            <person name="Liu Q."/>
            <person name="Xin Y.-H."/>
        </authorList>
    </citation>
    <scope>NUCLEOTIDE SEQUENCE [LARGE SCALE GENOMIC DNA]</scope>
    <source>
        <strain evidence="6 7">CGMCC 1.10181</strain>
    </source>
</reference>
<dbReference type="Pfam" id="PF00305">
    <property type="entry name" value="Lipoxygenase"/>
    <property type="match status" value="1"/>
</dbReference>
<dbReference type="PRINTS" id="PR00087">
    <property type="entry name" value="LIPOXYGENASE"/>
</dbReference>
<keyword evidence="4" id="KW-0408">Iron</keyword>
<sequence length="668" mass="71869">MSRAAVQPTLPQNDTPAEQAKRIAQIAAARVTYEWTTSVPTLPGVPLSATVPLNDEPTLAWFLLLIEVGLKIVFNRLALDLSKHGSGLDATDVTHDVSDPRDLSGHLHQAPPTAPPHAAARVRCHQIAESVAGIRAHYARQAGGGLLGRVGAEVETGVDYLEHDAHRALLRSHAREVRDIVASIDPTGSVGNPGAAASLEAYMALFDSLRVPGIAYGFQEDDVFARLRVAGPNSVLIKNIDALPANFPLTEAQYAAVVAGDTLAAALADGRLYLCDYVELSALVPGMWDGLQKYVYQPMALFAVPPGGAALVPVAIQCGQDSSANPIFTPSVIAAEQWGWEMAKLVVQVADGNYHELVAHLAHTHLVIEAFAVATRRNLATVHPLWGLLVPHFEGLLFINNQAATSLIAANGPIDHIFGGTISSSQLTASAARLSFDFYAKMLPDDLAARGVADATKLPDYPYRDDALLVWQAIHDWATQYVDIYYVDDAAVTGDTELAAWTASLMAEGAVKGFKPITTRAQLALVCTMVMFTASAQHAAVNFPQKPIMSFAPAVTGAGWTAAPTVQTGQNRQEWLGYMPPLPLAIEQLDVLYLLGSVYYRPLGTYLSNDFPYPAWFRDPAIIGADCALPRFQAVLQQVEARIVARNAERRSAYTFLQPSLIPTSINI</sequence>
<dbReference type="InterPro" id="IPR020833">
    <property type="entry name" value="LipOase_Fe_BS"/>
</dbReference>
<accession>A0ABU9XZG7</accession>
<evidence type="ECO:0000256" key="4">
    <source>
        <dbReference type="ARBA" id="ARBA00023004"/>
    </source>
</evidence>
<evidence type="ECO:0000256" key="3">
    <source>
        <dbReference type="ARBA" id="ARBA00023002"/>
    </source>
</evidence>